<dbReference type="HOGENOM" id="CLU_388672_0_0_0"/>
<dbReference type="RefSeq" id="WP_015424940.1">
    <property type="nucleotide sequence ID" value="NC_020449.1"/>
</dbReference>
<reference evidence="3 4" key="1">
    <citation type="journal article" date="2008" name="J. Bacteriol.">
        <title>'Candidatus Cloacamonas acidaminovorans': genome sequence reconstruction provides a first glimpse of a new bacterial division.</title>
        <authorList>
            <person name="Pelletier E."/>
            <person name="Kreimeyer A."/>
            <person name="Bocs S."/>
            <person name="Rouy Z."/>
            <person name="Gyapay G."/>
            <person name="Chouari R."/>
            <person name="Riviere D."/>
            <person name="Ganesan A."/>
            <person name="Daegelen P."/>
            <person name="Sghir A."/>
            <person name="Cohen G.N."/>
            <person name="Medigue C."/>
            <person name="Weissenbach J."/>
            <person name="Le Paslier D."/>
        </authorList>
    </citation>
    <scope>NUCLEOTIDE SEQUENCE [LARGE SCALE GENOMIC DNA]</scope>
    <source>
        <strain evidence="4">Evry</strain>
    </source>
</reference>
<proteinExistence type="predicted"/>
<gene>
    <name evidence="3" type="ordered locus">CLOAM1222</name>
</gene>
<dbReference type="Gene3D" id="2.60.40.4070">
    <property type="match status" value="1"/>
</dbReference>
<dbReference type="AlphaFoldDB" id="B0VI94"/>
<dbReference type="InterPro" id="IPR025965">
    <property type="entry name" value="FlgD/Vpr_Ig-like"/>
</dbReference>
<dbReference type="NCBIfam" id="TIGR04183">
    <property type="entry name" value="Por_Secre_tail"/>
    <property type="match status" value="1"/>
</dbReference>
<dbReference type="Gene3D" id="2.60.40.10">
    <property type="entry name" value="Immunoglobulins"/>
    <property type="match status" value="1"/>
</dbReference>
<keyword evidence="1" id="KW-1133">Transmembrane helix</keyword>
<dbReference type="eggNOG" id="COG1404">
    <property type="taxonomic scope" value="Bacteria"/>
</dbReference>
<evidence type="ECO:0000259" key="2">
    <source>
        <dbReference type="Pfam" id="PF13860"/>
    </source>
</evidence>
<feature type="domain" description="FlgD/Vpr Ig-like" evidence="2">
    <location>
        <begin position="647"/>
        <end position="696"/>
    </location>
</feature>
<dbReference type="InterPro" id="IPR013783">
    <property type="entry name" value="Ig-like_fold"/>
</dbReference>
<dbReference type="KEGG" id="caci:CLOAM1222"/>
<accession>B0VI94</accession>
<evidence type="ECO:0000313" key="3">
    <source>
        <dbReference type="EMBL" id="CAO81082.1"/>
    </source>
</evidence>
<name>B0VI94_CLOAI</name>
<dbReference type="OrthoDB" id="812447at2"/>
<dbReference type="Pfam" id="PF13860">
    <property type="entry name" value="FlgD_ig"/>
    <property type="match status" value="1"/>
</dbReference>
<keyword evidence="4" id="KW-1185">Reference proteome</keyword>
<dbReference type="STRING" id="459349.CLOAM1222"/>
<dbReference type="Proteomes" id="UP000002019">
    <property type="component" value="Chromosome"/>
</dbReference>
<protein>
    <recommendedName>
        <fullName evidence="2">FlgD/Vpr Ig-like domain-containing protein</fullName>
    </recommendedName>
</protein>
<dbReference type="EMBL" id="CU466930">
    <property type="protein sequence ID" value="CAO81082.1"/>
    <property type="molecule type" value="Genomic_DNA"/>
</dbReference>
<keyword evidence="1" id="KW-0812">Transmembrane</keyword>
<organism evidence="3 4">
    <name type="scientific">Cloacimonas acidaminovorans (strain Evry)</name>
    <dbReference type="NCBI Taxonomy" id="459349"/>
    <lineage>
        <taxon>Bacteria</taxon>
        <taxon>Pseudomonadati</taxon>
        <taxon>Candidatus Cloacimonadota</taxon>
        <taxon>Candidatus Cloacimonadia</taxon>
        <taxon>Candidatus Cloacimonadales</taxon>
        <taxon>Candidatus Cloacimonadaceae</taxon>
        <taxon>Candidatus Cloacimonas</taxon>
    </lineage>
</organism>
<evidence type="ECO:0000313" key="4">
    <source>
        <dbReference type="Proteomes" id="UP000002019"/>
    </source>
</evidence>
<sequence length="710" mass="78513">MPYKNNMKIRHYCVKCLIAIAIFAIAATNLFCYNTGDYRTKWGGNFETLELWECYNGIGWIDATQLPSSPFVNTIYISNQTVTMNSSMIIEGGLVIVGTLQLASGAILTINPSVNCEIGVIETYSGSKLINNGFITANSSSSSLKVHGGILENNGIIASSAPNNCNVYINSNGRINFGNQGSITGNCSFTTNYGSIIATANTQGLDGSLNCSGDISFNQIYLIYNGTEPQITGMKTPDQVLGIDFNNPAGITLSKNIKLIYTALVHSGTTLYFDVSIIKEAWYGSGTFSMEDGSTIATANPDGFCSTGNKGSVQVGTRNYNSNSNYIFNGTEHQQTGDFNPTPTAYTVNDIIFDNPAGVTLTHPITVISTLELLEGDINYAVLPQGVDGFYSPDVKKTVIPKNGTLMYNFLADSLPFQNNGEYVNRKWYLKGNFNGSKKVTFYWSENEDDNCNWNVHNFPKVYLSNSNEPLNTIWNPAHPREISFIAHSFPNAKEDVYYYIGKERDDTLPVTLSSFSLTQIGISTVRITWVTQSETNIMGYYIYRATQSDLNTASNLNYLIPATNSSHLQIYTYTDQVTSNNIYYYWLEIVDYDGYNSFYGPAVIEINDNGNQTPSIPVKAGFYSFAPNPFDSGTKIFYGIPSKSPVLMQVYNIKGQKIRTLLNETKDSGNYDLFWDGRDEKGNLLANGNYILRLFASGSSWTKKITILH</sequence>
<feature type="transmembrane region" description="Helical" evidence="1">
    <location>
        <begin position="12"/>
        <end position="31"/>
    </location>
</feature>
<keyword evidence="1" id="KW-0472">Membrane</keyword>
<evidence type="ECO:0000256" key="1">
    <source>
        <dbReference type="SAM" id="Phobius"/>
    </source>
</evidence>
<dbReference type="InterPro" id="IPR026444">
    <property type="entry name" value="Secre_tail"/>
</dbReference>